<dbReference type="AlphaFoldDB" id="A0A814KZ09"/>
<evidence type="ECO:0000313" key="3">
    <source>
        <dbReference type="EMBL" id="CAF3825343.1"/>
    </source>
</evidence>
<comment type="caution">
    <text evidence="2">The sequence shown here is derived from an EMBL/GenBank/DDBJ whole genome shotgun (WGS) entry which is preliminary data.</text>
</comment>
<feature type="transmembrane region" description="Helical" evidence="1">
    <location>
        <begin position="26"/>
        <end position="46"/>
    </location>
</feature>
<dbReference type="Proteomes" id="UP000681722">
    <property type="component" value="Unassembled WGS sequence"/>
</dbReference>
<dbReference type="Proteomes" id="UP000663829">
    <property type="component" value="Unassembled WGS sequence"/>
</dbReference>
<keyword evidence="1" id="KW-0812">Transmembrane</keyword>
<keyword evidence="1" id="KW-1133">Transmembrane helix</keyword>
<keyword evidence="1" id="KW-0472">Membrane</keyword>
<evidence type="ECO:0000313" key="4">
    <source>
        <dbReference type="Proteomes" id="UP000663829"/>
    </source>
</evidence>
<keyword evidence="4" id="KW-1185">Reference proteome</keyword>
<feature type="transmembrane region" description="Helical" evidence="1">
    <location>
        <begin position="58"/>
        <end position="82"/>
    </location>
</feature>
<proteinExistence type="predicted"/>
<dbReference type="EMBL" id="CAJNOQ010004374">
    <property type="protein sequence ID" value="CAF1056369.1"/>
    <property type="molecule type" value="Genomic_DNA"/>
</dbReference>
<gene>
    <name evidence="2" type="ORF">GPM918_LOCUS16550</name>
    <name evidence="3" type="ORF">SRO942_LOCUS16550</name>
</gene>
<name>A0A814KZ09_9BILA</name>
<dbReference type="OrthoDB" id="331948at2759"/>
<evidence type="ECO:0000313" key="2">
    <source>
        <dbReference type="EMBL" id="CAF1056369.1"/>
    </source>
</evidence>
<reference evidence="2" key="1">
    <citation type="submission" date="2021-02" db="EMBL/GenBank/DDBJ databases">
        <authorList>
            <person name="Nowell W R."/>
        </authorList>
    </citation>
    <scope>NUCLEOTIDE SEQUENCE</scope>
</reference>
<accession>A0A814KZ09</accession>
<sequence length="191" mass="22791">MGLRPIRLLLMQCLRFFHDYFQWKKILVRATHLVLVFFVISTLIFQSSELNYAIHSSNYIYCFLYGFLVYISLFFYFLTCYIDPGYVPYNKFHNTLVTSDSEDDEVYIENAVQSSTTSTNSVPMRKCLHCNIQVGEKVARHRITYLKHITEEYNPFHEGYCSNMCTFFCECREKHWDVVYKKSLEHVVIQM</sequence>
<organism evidence="2 4">
    <name type="scientific">Didymodactylos carnosus</name>
    <dbReference type="NCBI Taxonomy" id="1234261"/>
    <lineage>
        <taxon>Eukaryota</taxon>
        <taxon>Metazoa</taxon>
        <taxon>Spiralia</taxon>
        <taxon>Gnathifera</taxon>
        <taxon>Rotifera</taxon>
        <taxon>Eurotatoria</taxon>
        <taxon>Bdelloidea</taxon>
        <taxon>Philodinida</taxon>
        <taxon>Philodinidae</taxon>
        <taxon>Didymodactylos</taxon>
    </lineage>
</organism>
<evidence type="ECO:0000256" key="1">
    <source>
        <dbReference type="SAM" id="Phobius"/>
    </source>
</evidence>
<dbReference type="EMBL" id="CAJOBC010004374">
    <property type="protein sequence ID" value="CAF3825343.1"/>
    <property type="molecule type" value="Genomic_DNA"/>
</dbReference>
<protein>
    <submittedName>
        <fullName evidence="2">Uncharacterized protein</fullName>
    </submittedName>
</protein>